<evidence type="ECO:0000256" key="1">
    <source>
        <dbReference type="SAM" id="MobiDB-lite"/>
    </source>
</evidence>
<dbReference type="OrthoDB" id="3258400at2759"/>
<accession>A0A9P3PHI8</accession>
<evidence type="ECO:0000313" key="3">
    <source>
        <dbReference type="Proteomes" id="UP001063166"/>
    </source>
</evidence>
<proteinExistence type="predicted"/>
<reference evidence="2" key="1">
    <citation type="submission" date="2022-07" db="EMBL/GenBank/DDBJ databases">
        <title>The genome of Lyophyllum shimeji provides insight into the initial evolution of ectomycorrhizal fungal genome.</title>
        <authorList>
            <person name="Kobayashi Y."/>
            <person name="Shibata T."/>
            <person name="Hirakawa H."/>
            <person name="Shigenobu S."/>
            <person name="Nishiyama T."/>
            <person name="Yamada A."/>
            <person name="Hasebe M."/>
            <person name="Kawaguchi M."/>
        </authorList>
    </citation>
    <scope>NUCLEOTIDE SEQUENCE</scope>
    <source>
        <strain evidence="2">AT787</strain>
    </source>
</reference>
<evidence type="ECO:0000313" key="2">
    <source>
        <dbReference type="EMBL" id="GLB36210.1"/>
    </source>
</evidence>
<organism evidence="2 3">
    <name type="scientific">Lyophyllum shimeji</name>
    <name type="common">Hon-shimeji</name>
    <name type="synonym">Tricholoma shimeji</name>
    <dbReference type="NCBI Taxonomy" id="47721"/>
    <lineage>
        <taxon>Eukaryota</taxon>
        <taxon>Fungi</taxon>
        <taxon>Dikarya</taxon>
        <taxon>Basidiomycota</taxon>
        <taxon>Agaricomycotina</taxon>
        <taxon>Agaricomycetes</taxon>
        <taxon>Agaricomycetidae</taxon>
        <taxon>Agaricales</taxon>
        <taxon>Tricholomatineae</taxon>
        <taxon>Lyophyllaceae</taxon>
        <taxon>Lyophyllum</taxon>
    </lineage>
</organism>
<protein>
    <submittedName>
        <fullName evidence="2">Uncharacterized protein</fullName>
    </submittedName>
</protein>
<keyword evidence="3" id="KW-1185">Reference proteome</keyword>
<dbReference type="AlphaFoldDB" id="A0A9P3PHI8"/>
<sequence length="339" mass="37478">MSFLPQTHNPHKPLSVQIPTDEYNHGYVSSSENPYAYSQGFSSPSVAASPFYAASATIDAYQPDTDPRSPWPASSATYGVYDNHPLATYDAAEFSRPSPMTSQCPELPLHAPAPLPGQPSALLFSGAESFEGTPIRNLPSPNHFSFPAEDHRAHLAPQPESEENSHSLESHPRPTQSTFPTPSEMLSELSGNPQPPAAVGPHALEGRSEPVRKARRRAMAQNIGFLPTDPDSISSHDKKRHYLACLEYYVLYLHQQLNLVGAKPVVLQRVQTPGRGMSSRSIRTLLVHMGHVNRRLNQQILAEEQRFAHLRDALSQQTEVPATQHRQMTLNDQHQGVQL</sequence>
<gene>
    <name evidence="2" type="ORF">LshimejAT787_0304980</name>
</gene>
<dbReference type="EMBL" id="BRPK01000003">
    <property type="protein sequence ID" value="GLB36210.1"/>
    <property type="molecule type" value="Genomic_DNA"/>
</dbReference>
<feature type="compositionally biased region" description="Basic and acidic residues" evidence="1">
    <location>
        <begin position="163"/>
        <end position="172"/>
    </location>
</feature>
<comment type="caution">
    <text evidence="2">The sequence shown here is derived from an EMBL/GenBank/DDBJ whole genome shotgun (WGS) entry which is preliminary data.</text>
</comment>
<feature type="region of interest" description="Disordered" evidence="1">
    <location>
        <begin position="153"/>
        <end position="214"/>
    </location>
</feature>
<name>A0A9P3PHI8_LYOSH</name>
<dbReference type="Proteomes" id="UP001063166">
    <property type="component" value="Unassembled WGS sequence"/>
</dbReference>